<organism evidence="1 2">
    <name type="scientific">Cuscuta epithymum</name>
    <dbReference type="NCBI Taxonomy" id="186058"/>
    <lineage>
        <taxon>Eukaryota</taxon>
        <taxon>Viridiplantae</taxon>
        <taxon>Streptophyta</taxon>
        <taxon>Embryophyta</taxon>
        <taxon>Tracheophyta</taxon>
        <taxon>Spermatophyta</taxon>
        <taxon>Magnoliopsida</taxon>
        <taxon>eudicotyledons</taxon>
        <taxon>Gunneridae</taxon>
        <taxon>Pentapetalae</taxon>
        <taxon>asterids</taxon>
        <taxon>lamiids</taxon>
        <taxon>Solanales</taxon>
        <taxon>Convolvulaceae</taxon>
        <taxon>Cuscuteae</taxon>
        <taxon>Cuscuta</taxon>
        <taxon>Cuscuta subgen. Cuscuta</taxon>
    </lineage>
</organism>
<dbReference type="Proteomes" id="UP001152523">
    <property type="component" value="Unassembled WGS sequence"/>
</dbReference>
<name>A0AAV0FA49_9ASTE</name>
<dbReference type="AlphaFoldDB" id="A0AAV0FA49"/>
<evidence type="ECO:0008006" key="3">
    <source>
        <dbReference type="Google" id="ProtNLM"/>
    </source>
</evidence>
<proteinExistence type="predicted"/>
<gene>
    <name evidence="1" type="ORF">CEPIT_LOCUS32161</name>
</gene>
<evidence type="ECO:0000313" key="2">
    <source>
        <dbReference type="Proteomes" id="UP001152523"/>
    </source>
</evidence>
<evidence type="ECO:0000313" key="1">
    <source>
        <dbReference type="EMBL" id="CAH9132415.1"/>
    </source>
</evidence>
<keyword evidence="2" id="KW-1185">Reference proteome</keyword>
<sequence length="234" mass="27178">MVCYKYIQVLLRLHPPTQKNFYSYQTFIKRRLQATAREDFYIFFPREHVESVSPILWCESKDKLRTKESSVLDPHLPRPHLRRLTPQPLLSSSHGDGQPINIWEDPWLPNAENPRVVTKSGSGLEQATVSGLLKMEDGSPDEDILNDVLDDRLLAQGILLSKSKIPDSCFCWRWGEKGQFSVKSCYRRIVGEQSGEGWLGNLGWTSLWKLELPPKVKSFFWQLEQNFGDEWWTV</sequence>
<protein>
    <recommendedName>
        <fullName evidence="3">Reverse transcriptase zinc-binding domain-containing protein</fullName>
    </recommendedName>
</protein>
<reference evidence="1" key="1">
    <citation type="submission" date="2022-07" db="EMBL/GenBank/DDBJ databases">
        <authorList>
            <person name="Macas J."/>
            <person name="Novak P."/>
            <person name="Neumann P."/>
        </authorList>
    </citation>
    <scope>NUCLEOTIDE SEQUENCE</scope>
</reference>
<dbReference type="EMBL" id="CAMAPF010000969">
    <property type="protein sequence ID" value="CAH9132415.1"/>
    <property type="molecule type" value="Genomic_DNA"/>
</dbReference>
<accession>A0AAV0FA49</accession>
<comment type="caution">
    <text evidence="1">The sequence shown here is derived from an EMBL/GenBank/DDBJ whole genome shotgun (WGS) entry which is preliminary data.</text>
</comment>